<dbReference type="EMBL" id="JBHTLH010000043">
    <property type="protein sequence ID" value="MFD1126212.1"/>
    <property type="molecule type" value="Genomic_DNA"/>
</dbReference>
<name>A0ABW3PR72_9LACO</name>
<keyword evidence="4" id="KW-0862">Zinc</keyword>
<feature type="signal peptide" evidence="5">
    <location>
        <begin position="1"/>
        <end position="31"/>
    </location>
</feature>
<evidence type="ECO:0000256" key="1">
    <source>
        <dbReference type="ARBA" id="ARBA00022670"/>
    </source>
</evidence>
<proteinExistence type="predicted"/>
<dbReference type="GO" id="GO:0008237">
    <property type="term" value="F:metallopeptidase activity"/>
    <property type="evidence" value="ECO:0007669"/>
    <property type="project" value="UniProtKB-KW"/>
</dbReference>
<keyword evidence="7" id="KW-0482">Metalloprotease</keyword>
<comment type="caution">
    <text evidence="7">The sequence shown here is derived from an EMBL/GenBank/DDBJ whole genome shotgun (WGS) entry which is preliminary data.</text>
</comment>
<evidence type="ECO:0000256" key="5">
    <source>
        <dbReference type="SAM" id="SignalP"/>
    </source>
</evidence>
<keyword evidence="8" id="KW-1185">Reference proteome</keyword>
<accession>A0ABW3PR72</accession>
<dbReference type="SUPFAM" id="SSF55486">
    <property type="entry name" value="Metalloproteases ('zincins'), catalytic domain"/>
    <property type="match status" value="1"/>
</dbReference>
<evidence type="ECO:0000256" key="3">
    <source>
        <dbReference type="ARBA" id="ARBA00022801"/>
    </source>
</evidence>
<keyword evidence="2" id="KW-0479">Metal-binding</keyword>
<dbReference type="Proteomes" id="UP001597156">
    <property type="component" value="Unassembled WGS sequence"/>
</dbReference>
<keyword evidence="1" id="KW-0645">Protease</keyword>
<organism evidence="7 8">
    <name type="scientific">Lentilactobacillus raoultii</name>
    <dbReference type="NCBI Taxonomy" id="1987503"/>
    <lineage>
        <taxon>Bacteria</taxon>
        <taxon>Bacillati</taxon>
        <taxon>Bacillota</taxon>
        <taxon>Bacilli</taxon>
        <taxon>Lactobacillales</taxon>
        <taxon>Lactobacillaceae</taxon>
        <taxon>Lentilactobacillus</taxon>
    </lineage>
</organism>
<dbReference type="EC" id="3.4.24.-" evidence="7"/>
<feature type="chain" id="PRO_5045261139" evidence="5">
    <location>
        <begin position="32"/>
        <end position="309"/>
    </location>
</feature>
<evidence type="ECO:0000256" key="4">
    <source>
        <dbReference type="ARBA" id="ARBA00022833"/>
    </source>
</evidence>
<dbReference type="Pfam" id="PF00413">
    <property type="entry name" value="Peptidase_M10"/>
    <property type="match status" value="1"/>
</dbReference>
<gene>
    <name evidence="7" type="ORF">ACFQ22_12765</name>
</gene>
<evidence type="ECO:0000313" key="7">
    <source>
        <dbReference type="EMBL" id="MFD1126212.1"/>
    </source>
</evidence>
<dbReference type="InterPro" id="IPR001818">
    <property type="entry name" value="Pept_M10_metallopeptidase"/>
</dbReference>
<dbReference type="Gene3D" id="3.40.390.10">
    <property type="entry name" value="Collagenase (Catalytic Domain)"/>
    <property type="match status" value="1"/>
</dbReference>
<protein>
    <submittedName>
        <fullName evidence="7">Matrixin family metalloprotease</fullName>
        <ecNumber evidence="7">3.4.24.-</ecNumber>
    </submittedName>
</protein>
<reference evidence="8" key="1">
    <citation type="journal article" date="2019" name="Int. J. Syst. Evol. Microbiol.">
        <title>The Global Catalogue of Microorganisms (GCM) 10K type strain sequencing project: providing services to taxonomists for standard genome sequencing and annotation.</title>
        <authorList>
            <consortium name="The Broad Institute Genomics Platform"/>
            <consortium name="The Broad Institute Genome Sequencing Center for Infectious Disease"/>
            <person name="Wu L."/>
            <person name="Ma J."/>
        </authorList>
    </citation>
    <scope>NUCLEOTIDE SEQUENCE [LARGE SCALE GENOMIC DNA]</scope>
    <source>
        <strain evidence="8">CCUG 71848</strain>
    </source>
</reference>
<keyword evidence="3 7" id="KW-0378">Hydrolase</keyword>
<dbReference type="InterPro" id="IPR024079">
    <property type="entry name" value="MetalloPept_cat_dom_sf"/>
</dbReference>
<evidence type="ECO:0000259" key="6">
    <source>
        <dbReference type="Pfam" id="PF00413"/>
    </source>
</evidence>
<keyword evidence="5" id="KW-0732">Signal</keyword>
<evidence type="ECO:0000313" key="8">
    <source>
        <dbReference type="Proteomes" id="UP001597156"/>
    </source>
</evidence>
<evidence type="ECO:0000256" key="2">
    <source>
        <dbReference type="ARBA" id="ARBA00022723"/>
    </source>
</evidence>
<dbReference type="RefSeq" id="WP_225419019.1">
    <property type="nucleotide sequence ID" value="NZ_JBHTLH010000043.1"/>
</dbReference>
<feature type="domain" description="Peptidase M10 metallopeptidase" evidence="6">
    <location>
        <begin position="147"/>
        <end position="261"/>
    </location>
</feature>
<sequence>MQFSKHHLVYLCRVVLIAVSTTLLFSTSITAAANHKWAPKQLNPMRSPTSQLTSTKNLLSSIHQLNDNKSDTDDSDFSPHYLTKKSHSKQTIQGLINHAPDMNPTMPIRSLSQRDYRTKENLLDTSYNVFHFSPKSMFKSHTAIIDVPSKTLKPIAKIAINKWNFALKTKVFKLGNHQTATLPIKFAQAASNNWDGLYNGQKILINERHFTDPKYPTAYLKPALASQMTIKRYWTGVMAHELGHTLGLDHTAYQADLMYAPTSNGNLITKYLWEKPVQRSSTGLDGTETARISQRDLDRAKLTQLLGYW</sequence>